<keyword evidence="2" id="KW-0378">Hydrolase</keyword>
<dbReference type="GO" id="GO:0005576">
    <property type="term" value="C:extracellular region"/>
    <property type="evidence" value="ECO:0007669"/>
    <property type="project" value="InterPro"/>
</dbReference>
<dbReference type="OrthoDB" id="9767239at2"/>
<gene>
    <name evidence="3" type="ORF">CU100_16055</name>
</gene>
<sequence length="361" mass="39594">MRNIADTIRRLNVKNIVNNFGDIRTNSRLDILPDFGSNPGRLRAWKYIPAALPANSPLVVILHGCTQTAAEYDLGSGWSALADRFGFALLFPEQQRVNNPNLCFNWFSPSQTTRGHGEVLSIRQMIENVIAEHSLDSQRTFITGLSAGGAMTSAMLATYPETFKAGAIIAGLPYGTASTIPEAFDRMRGHGLEDSKTLADRVRQASDHKGPWPLLSIWHGNADKTVLPVNMEAIVAQWHSVHAIGERPVVRIVDGHTLRQWRDSNGTIVIDAYTIAGMGHGTPIRLSGPNSCGRAQPFMLDANISSTWHIAMTWGLLDGERKPAVGLEPRQLKEPNYQVPPTKSRSAEAIEYALRAAGLMK</sequence>
<dbReference type="PANTHER" id="PTHR43037">
    <property type="entry name" value="UNNAMED PRODUCT-RELATED"/>
    <property type="match status" value="1"/>
</dbReference>
<dbReference type="GO" id="GO:0016787">
    <property type="term" value="F:hydrolase activity"/>
    <property type="evidence" value="ECO:0007669"/>
    <property type="project" value="UniProtKB-KW"/>
</dbReference>
<accession>A0A2P7ARI8</accession>
<evidence type="ECO:0000313" key="4">
    <source>
        <dbReference type="Proteomes" id="UP000241158"/>
    </source>
</evidence>
<keyword evidence="1" id="KW-0732">Signal</keyword>
<evidence type="ECO:0000313" key="3">
    <source>
        <dbReference type="EMBL" id="PSH56838.1"/>
    </source>
</evidence>
<dbReference type="Pfam" id="PF10503">
    <property type="entry name" value="Esterase_PHB"/>
    <property type="match status" value="1"/>
</dbReference>
<proteinExistence type="predicted"/>
<organism evidence="3 4">
    <name type="scientific">Phyllobacterium endophyticum</name>
    <dbReference type="NCBI Taxonomy" id="1149773"/>
    <lineage>
        <taxon>Bacteria</taxon>
        <taxon>Pseudomonadati</taxon>
        <taxon>Pseudomonadota</taxon>
        <taxon>Alphaproteobacteria</taxon>
        <taxon>Hyphomicrobiales</taxon>
        <taxon>Phyllobacteriaceae</taxon>
        <taxon>Phyllobacterium</taxon>
    </lineage>
</organism>
<evidence type="ECO:0000256" key="1">
    <source>
        <dbReference type="ARBA" id="ARBA00022729"/>
    </source>
</evidence>
<evidence type="ECO:0008006" key="5">
    <source>
        <dbReference type="Google" id="ProtNLM"/>
    </source>
</evidence>
<dbReference type="Gene3D" id="3.40.50.1820">
    <property type="entry name" value="alpha/beta hydrolase"/>
    <property type="match status" value="1"/>
</dbReference>
<evidence type="ECO:0000256" key="2">
    <source>
        <dbReference type="ARBA" id="ARBA00022801"/>
    </source>
</evidence>
<dbReference type="InterPro" id="IPR029058">
    <property type="entry name" value="AB_hydrolase_fold"/>
</dbReference>
<dbReference type="InterPro" id="IPR010126">
    <property type="entry name" value="Esterase_phb"/>
</dbReference>
<dbReference type="InterPro" id="IPR050955">
    <property type="entry name" value="Plant_Biomass_Hydrol_Est"/>
</dbReference>
<dbReference type="NCBIfam" id="TIGR01840">
    <property type="entry name" value="esterase_phb"/>
    <property type="match status" value="1"/>
</dbReference>
<dbReference type="Proteomes" id="UP000241158">
    <property type="component" value="Unassembled WGS sequence"/>
</dbReference>
<dbReference type="SUPFAM" id="SSF53474">
    <property type="entry name" value="alpha/beta-Hydrolases"/>
    <property type="match status" value="2"/>
</dbReference>
<comment type="caution">
    <text evidence="3">The sequence shown here is derived from an EMBL/GenBank/DDBJ whole genome shotgun (WGS) entry which is preliminary data.</text>
</comment>
<protein>
    <recommendedName>
        <fullName evidence="5">Esterase</fullName>
    </recommendedName>
</protein>
<name>A0A2P7ARI8_9HYPH</name>
<dbReference type="PANTHER" id="PTHR43037:SF1">
    <property type="entry name" value="BLL1128 PROTEIN"/>
    <property type="match status" value="1"/>
</dbReference>
<dbReference type="AlphaFoldDB" id="A0A2P7ARI8"/>
<reference evidence="4" key="1">
    <citation type="submission" date="2017-11" db="EMBL/GenBank/DDBJ databases">
        <authorList>
            <person name="Kuznetsova I."/>
            <person name="Sazanova A."/>
            <person name="Chirak E."/>
            <person name="Safronova V."/>
            <person name="Willems A."/>
        </authorList>
    </citation>
    <scope>NUCLEOTIDE SEQUENCE [LARGE SCALE GENOMIC DNA]</scope>
    <source>
        <strain evidence="4">PEPV15</strain>
    </source>
</reference>
<keyword evidence="4" id="KW-1185">Reference proteome</keyword>
<dbReference type="RefSeq" id="WP_106717590.1">
    <property type="nucleotide sequence ID" value="NZ_PGGN01000003.1"/>
</dbReference>
<dbReference type="EMBL" id="PGGN01000003">
    <property type="protein sequence ID" value="PSH56838.1"/>
    <property type="molecule type" value="Genomic_DNA"/>
</dbReference>